<sequence length="175" mass="21139">MTKDEVKNIEKKIKAYFKNSNVIDYKKRIEKLKRDIEKIDRKIVNLDFNFEEEGFERKFSEVKNTNIYGSKVEREMIKKIDELEGYKKYFKIRIIEFESLITKIELENTIIENILSRLSDMEISIVKLKYKKGKSNRFIAIELYLTEPTLCRKIKNILSKINEEYKEYDKNDNKV</sequence>
<accession>A0A1V4SZC2</accession>
<dbReference type="InterPro" id="IPR000792">
    <property type="entry name" value="Tscrpt_reg_LuxR_C"/>
</dbReference>
<evidence type="ECO:0000259" key="2">
    <source>
        <dbReference type="PROSITE" id="PS00622"/>
    </source>
</evidence>
<organism evidence="3 4">
    <name type="scientific">Clostridium thermobutyricum DSM 4928</name>
    <dbReference type="NCBI Taxonomy" id="1121339"/>
    <lineage>
        <taxon>Bacteria</taxon>
        <taxon>Bacillati</taxon>
        <taxon>Bacillota</taxon>
        <taxon>Clostridia</taxon>
        <taxon>Eubacteriales</taxon>
        <taxon>Clostridiaceae</taxon>
        <taxon>Clostridium</taxon>
    </lineage>
</organism>
<evidence type="ECO:0000313" key="4">
    <source>
        <dbReference type="Proteomes" id="UP000191448"/>
    </source>
</evidence>
<gene>
    <name evidence="3" type="ORF">CLTHE_02040</name>
</gene>
<dbReference type="SUPFAM" id="SSF46894">
    <property type="entry name" value="C-terminal effector domain of the bipartite response regulators"/>
    <property type="match status" value="1"/>
</dbReference>
<dbReference type="RefSeq" id="WP_080021598.1">
    <property type="nucleotide sequence ID" value="NZ_LTAY01000010.1"/>
</dbReference>
<feature type="coiled-coil region" evidence="1">
    <location>
        <begin position="22"/>
        <end position="49"/>
    </location>
</feature>
<dbReference type="EMBL" id="LTAY01000010">
    <property type="protein sequence ID" value="OPX50903.1"/>
    <property type="molecule type" value="Genomic_DNA"/>
</dbReference>
<proteinExistence type="predicted"/>
<keyword evidence="1" id="KW-0175">Coiled coil</keyword>
<reference evidence="3 4" key="1">
    <citation type="submission" date="2016-02" db="EMBL/GenBank/DDBJ databases">
        <title>Genome sequence of Clostridium thermobutyricum DSM 4928.</title>
        <authorList>
            <person name="Poehlein A."/>
            <person name="Daniel R."/>
        </authorList>
    </citation>
    <scope>NUCLEOTIDE SEQUENCE [LARGE SCALE GENOMIC DNA]</scope>
    <source>
        <strain evidence="3 4">DSM 4928</strain>
    </source>
</reference>
<protein>
    <recommendedName>
        <fullName evidence="2">HTH luxR-type domain-containing protein</fullName>
    </recommendedName>
</protein>
<evidence type="ECO:0000256" key="1">
    <source>
        <dbReference type="SAM" id="Coils"/>
    </source>
</evidence>
<dbReference type="Proteomes" id="UP000191448">
    <property type="component" value="Unassembled WGS sequence"/>
</dbReference>
<feature type="domain" description="HTH luxR-type" evidence="2">
    <location>
        <begin position="133"/>
        <end position="160"/>
    </location>
</feature>
<comment type="caution">
    <text evidence="3">The sequence shown here is derived from an EMBL/GenBank/DDBJ whole genome shotgun (WGS) entry which is preliminary data.</text>
</comment>
<evidence type="ECO:0000313" key="3">
    <source>
        <dbReference type="EMBL" id="OPX50903.1"/>
    </source>
</evidence>
<dbReference type="InterPro" id="IPR016032">
    <property type="entry name" value="Sig_transdc_resp-reg_C-effctor"/>
</dbReference>
<name>A0A1V4SZC2_9CLOT</name>
<dbReference type="PROSITE" id="PS00622">
    <property type="entry name" value="HTH_LUXR_1"/>
    <property type="match status" value="1"/>
</dbReference>
<dbReference type="AlphaFoldDB" id="A0A1V4SZC2"/>
<dbReference type="GO" id="GO:0003677">
    <property type="term" value="F:DNA binding"/>
    <property type="evidence" value="ECO:0007669"/>
    <property type="project" value="InterPro"/>
</dbReference>
<dbReference type="GO" id="GO:0006355">
    <property type="term" value="P:regulation of DNA-templated transcription"/>
    <property type="evidence" value="ECO:0007669"/>
    <property type="project" value="InterPro"/>
</dbReference>